<sequence>MYQYFQGLINAVFASINGIKSLFSSLCFGLIGLEAGGNLAPENKLISHSDISNHLALSGNIRDPRDPRSNDLPSLRKQCLEIPSAPITANNIVQD</sequence>
<proteinExistence type="predicted"/>
<dbReference type="EMBL" id="BLXT01007807">
    <property type="protein sequence ID" value="GFO42471.1"/>
    <property type="molecule type" value="Genomic_DNA"/>
</dbReference>
<organism evidence="1 2">
    <name type="scientific">Plakobranchus ocellatus</name>
    <dbReference type="NCBI Taxonomy" id="259542"/>
    <lineage>
        <taxon>Eukaryota</taxon>
        <taxon>Metazoa</taxon>
        <taxon>Spiralia</taxon>
        <taxon>Lophotrochozoa</taxon>
        <taxon>Mollusca</taxon>
        <taxon>Gastropoda</taxon>
        <taxon>Heterobranchia</taxon>
        <taxon>Euthyneura</taxon>
        <taxon>Panpulmonata</taxon>
        <taxon>Sacoglossa</taxon>
        <taxon>Placobranchoidea</taxon>
        <taxon>Plakobranchidae</taxon>
        <taxon>Plakobranchus</taxon>
    </lineage>
</organism>
<evidence type="ECO:0000313" key="1">
    <source>
        <dbReference type="EMBL" id="GFO42471.1"/>
    </source>
</evidence>
<dbReference type="Proteomes" id="UP000735302">
    <property type="component" value="Unassembled WGS sequence"/>
</dbReference>
<protein>
    <submittedName>
        <fullName evidence="1">Uncharacterized protein</fullName>
    </submittedName>
</protein>
<reference evidence="1 2" key="1">
    <citation type="journal article" date="2021" name="Elife">
        <title>Chloroplast acquisition without the gene transfer in kleptoplastic sea slugs, Plakobranchus ocellatus.</title>
        <authorList>
            <person name="Maeda T."/>
            <person name="Takahashi S."/>
            <person name="Yoshida T."/>
            <person name="Shimamura S."/>
            <person name="Takaki Y."/>
            <person name="Nagai Y."/>
            <person name="Toyoda A."/>
            <person name="Suzuki Y."/>
            <person name="Arimoto A."/>
            <person name="Ishii H."/>
            <person name="Satoh N."/>
            <person name="Nishiyama T."/>
            <person name="Hasebe M."/>
            <person name="Maruyama T."/>
            <person name="Minagawa J."/>
            <person name="Obokata J."/>
            <person name="Shigenobu S."/>
        </authorList>
    </citation>
    <scope>NUCLEOTIDE SEQUENCE [LARGE SCALE GENOMIC DNA]</scope>
</reference>
<evidence type="ECO:0000313" key="2">
    <source>
        <dbReference type="Proteomes" id="UP000735302"/>
    </source>
</evidence>
<accession>A0AAV4DEB6</accession>
<name>A0AAV4DEB6_9GAST</name>
<keyword evidence="2" id="KW-1185">Reference proteome</keyword>
<comment type="caution">
    <text evidence="1">The sequence shown here is derived from an EMBL/GenBank/DDBJ whole genome shotgun (WGS) entry which is preliminary data.</text>
</comment>
<dbReference type="AlphaFoldDB" id="A0AAV4DEB6"/>
<gene>
    <name evidence="1" type="ORF">PoB_006897600</name>
</gene>